<sequence>MNGRLYANYEPCPFPKVEITNSTDPFVATEQNVQEDKTTQTEGNFVLEVPQSTGNITIEAECPSKEPGNEGKMIKSNYVIELAKVEWEGANELLLFNDVDLLAFGYPEQPIEPGNEGKMIKSNYVIELAKVEWEGANELLLFNDVDLLAFGYPEQPIGIA</sequence>
<dbReference type="WBParaSite" id="scf7180000420065.g4671">
    <property type="protein sequence ID" value="scf7180000420065.g4671"/>
    <property type="gene ID" value="scf7180000420065.g4671"/>
</dbReference>
<proteinExistence type="predicted"/>
<keyword evidence="1" id="KW-1185">Reference proteome</keyword>
<evidence type="ECO:0000313" key="1">
    <source>
        <dbReference type="Proteomes" id="UP000887560"/>
    </source>
</evidence>
<organism evidence="1 2">
    <name type="scientific">Meloidogyne floridensis</name>
    <dbReference type="NCBI Taxonomy" id="298350"/>
    <lineage>
        <taxon>Eukaryota</taxon>
        <taxon>Metazoa</taxon>
        <taxon>Ecdysozoa</taxon>
        <taxon>Nematoda</taxon>
        <taxon>Chromadorea</taxon>
        <taxon>Rhabditida</taxon>
        <taxon>Tylenchina</taxon>
        <taxon>Tylenchomorpha</taxon>
        <taxon>Tylenchoidea</taxon>
        <taxon>Meloidogynidae</taxon>
        <taxon>Meloidogyninae</taxon>
        <taxon>Meloidogyne</taxon>
    </lineage>
</organism>
<evidence type="ECO:0000313" key="2">
    <source>
        <dbReference type="WBParaSite" id="scf7180000420065.g4671"/>
    </source>
</evidence>
<protein>
    <submittedName>
        <fullName evidence="2">Uncharacterized protein</fullName>
    </submittedName>
</protein>
<name>A0A915NQV4_9BILA</name>
<dbReference type="Proteomes" id="UP000887560">
    <property type="component" value="Unplaced"/>
</dbReference>
<accession>A0A915NQV4</accession>
<dbReference type="AlphaFoldDB" id="A0A915NQV4"/>
<reference evidence="2" key="1">
    <citation type="submission" date="2022-11" db="UniProtKB">
        <authorList>
            <consortium name="WormBaseParasite"/>
        </authorList>
    </citation>
    <scope>IDENTIFICATION</scope>
</reference>